<protein>
    <submittedName>
        <fullName evidence="2">Uncharacterized protein</fullName>
    </submittedName>
</protein>
<reference evidence="2" key="1">
    <citation type="submission" date="2021-01" db="UniProtKB">
        <authorList>
            <consortium name="EnsemblPlants"/>
        </authorList>
    </citation>
    <scope>IDENTIFICATION</scope>
</reference>
<accession>A0A7N0TCU6</accession>
<dbReference type="Gramene" id="Kaladp0032s0173.1.v1.1">
    <property type="protein sequence ID" value="Kaladp0032s0173.1.v1.1.CDS.1"/>
    <property type="gene ID" value="Kaladp0032s0173.v1.1"/>
</dbReference>
<evidence type="ECO:0000256" key="1">
    <source>
        <dbReference type="SAM" id="MobiDB-lite"/>
    </source>
</evidence>
<dbReference type="Proteomes" id="UP000594263">
    <property type="component" value="Unplaced"/>
</dbReference>
<evidence type="ECO:0000313" key="3">
    <source>
        <dbReference type="Proteomes" id="UP000594263"/>
    </source>
</evidence>
<feature type="region of interest" description="Disordered" evidence="1">
    <location>
        <begin position="1"/>
        <end position="130"/>
    </location>
</feature>
<name>A0A7N0TCU6_KALFE</name>
<proteinExistence type="predicted"/>
<evidence type="ECO:0000313" key="2">
    <source>
        <dbReference type="EnsemblPlants" id="Kaladp0032s0173.1.v1.1.CDS.1"/>
    </source>
</evidence>
<dbReference type="EnsemblPlants" id="Kaladp0032s0173.1.v1.1">
    <property type="protein sequence ID" value="Kaladp0032s0173.1.v1.1.CDS.1"/>
    <property type="gene ID" value="Kaladp0032s0173.v1.1"/>
</dbReference>
<feature type="compositionally biased region" description="Low complexity" evidence="1">
    <location>
        <begin position="88"/>
        <end position="105"/>
    </location>
</feature>
<keyword evidence="3" id="KW-1185">Reference proteome</keyword>
<organism evidence="2 3">
    <name type="scientific">Kalanchoe fedtschenkoi</name>
    <name type="common">Lavender scallops</name>
    <name type="synonym">South American air plant</name>
    <dbReference type="NCBI Taxonomy" id="63787"/>
    <lineage>
        <taxon>Eukaryota</taxon>
        <taxon>Viridiplantae</taxon>
        <taxon>Streptophyta</taxon>
        <taxon>Embryophyta</taxon>
        <taxon>Tracheophyta</taxon>
        <taxon>Spermatophyta</taxon>
        <taxon>Magnoliopsida</taxon>
        <taxon>eudicotyledons</taxon>
        <taxon>Gunneridae</taxon>
        <taxon>Pentapetalae</taxon>
        <taxon>Saxifragales</taxon>
        <taxon>Crassulaceae</taxon>
        <taxon>Kalanchoe</taxon>
    </lineage>
</organism>
<feature type="compositionally biased region" description="Polar residues" evidence="1">
    <location>
        <begin position="120"/>
        <end position="130"/>
    </location>
</feature>
<dbReference type="AlphaFoldDB" id="A0A7N0TCU6"/>
<sequence>MAKSLQGTAHLLPSPSRSPPPRRDLSRACNGGAFPPRPAEAAIGGLNPRPWPPRLAAMPEIGFPSTANHRSEIPPPPRPTFLVERLPTSHSSSPPQPQVGGPQPTRHALQICSLPASPLQIPSSARLSTA</sequence>